<dbReference type="InterPro" id="IPR023346">
    <property type="entry name" value="Lysozyme-like_dom_sf"/>
</dbReference>
<evidence type="ECO:0000313" key="5">
    <source>
        <dbReference type="Proteomes" id="UP000182253"/>
    </source>
</evidence>
<evidence type="ECO:0000256" key="2">
    <source>
        <dbReference type="SAM" id="SignalP"/>
    </source>
</evidence>
<organism evidence="4 5">
    <name type="scientific">Candidatus Nomurabacteria bacterium RIFCSPHIGHO2_01_FULL_39_9</name>
    <dbReference type="NCBI Taxonomy" id="1801735"/>
    <lineage>
        <taxon>Bacteria</taxon>
        <taxon>Candidatus Nomuraibacteriota</taxon>
    </lineage>
</organism>
<proteinExistence type="predicted"/>
<name>A0A1F6UX30_9BACT</name>
<dbReference type="Gene3D" id="6.10.250.3150">
    <property type="match status" value="1"/>
</dbReference>
<dbReference type="SUPFAM" id="SSF53955">
    <property type="entry name" value="Lysozyme-like"/>
    <property type="match status" value="1"/>
</dbReference>
<dbReference type="Pfam" id="PF13406">
    <property type="entry name" value="SLT_2"/>
    <property type="match status" value="1"/>
</dbReference>
<gene>
    <name evidence="4" type="ORF">A2645_01920</name>
</gene>
<dbReference type="EMBL" id="MFTL01000006">
    <property type="protein sequence ID" value="OGI61922.1"/>
    <property type="molecule type" value="Genomic_DNA"/>
</dbReference>
<keyword evidence="2" id="KW-0732">Signal</keyword>
<dbReference type="InterPro" id="IPR031304">
    <property type="entry name" value="SLT_2"/>
</dbReference>
<reference evidence="4 5" key="1">
    <citation type="journal article" date="2016" name="Nat. Commun.">
        <title>Thousands of microbial genomes shed light on interconnected biogeochemical processes in an aquifer system.</title>
        <authorList>
            <person name="Anantharaman K."/>
            <person name="Brown C.T."/>
            <person name="Hug L.A."/>
            <person name="Sharon I."/>
            <person name="Castelle C.J."/>
            <person name="Probst A.J."/>
            <person name="Thomas B.C."/>
            <person name="Singh A."/>
            <person name="Wilkins M.J."/>
            <person name="Karaoz U."/>
            <person name="Brodie E.L."/>
            <person name="Williams K.H."/>
            <person name="Hubbard S.S."/>
            <person name="Banfield J.F."/>
        </authorList>
    </citation>
    <scope>NUCLEOTIDE SEQUENCE [LARGE SCALE GENOMIC DNA]</scope>
</reference>
<sequence>MRKFFSIVIFSFLLLFSFNVFSFNQVFAQNVSGSVEDRKKQLEAELAALEQQIKEQEALLNTQRKESGTITRDISILTGEIQKAKLAIKQKTVLINKLNDEIKEKNKTIGVLSDRIGKQKDSLAELLRKANQIEEVTLAEFILSNQTVGEFYNDLEKITSIKEAVVLKVSEIKTTKNLTEKEKQELQEKQDAEVNAKVEIEGQKRSVEKKEGEKKSLLTVSKSKEKTYEQVLKEREKKAAEIRSALFALRDSAAIPFGKALEYATEASKKTGVRPAFVLAILKQESNMGENVGRCNRAGDPPSKKWAAIMKPTRDHAPFLAITAALGFDPNNIPLSCPIGSGWGGAMGPSQFIPSTWTIFVNKMKNILGISGMPNPWDPRHAITASSVYLSDLGADTGTYTALRNAACRYYSGRSCDSKKPANTFYGNSVMAITTDIQENMIDPLQGI</sequence>
<dbReference type="STRING" id="1801735.A2645_01920"/>
<evidence type="ECO:0000259" key="3">
    <source>
        <dbReference type="Pfam" id="PF13406"/>
    </source>
</evidence>
<feature type="domain" description="Transglycosylase SLT" evidence="3">
    <location>
        <begin position="263"/>
        <end position="358"/>
    </location>
</feature>
<dbReference type="AlphaFoldDB" id="A0A1F6UX30"/>
<evidence type="ECO:0000256" key="1">
    <source>
        <dbReference type="SAM" id="Coils"/>
    </source>
</evidence>
<evidence type="ECO:0000313" key="4">
    <source>
        <dbReference type="EMBL" id="OGI61922.1"/>
    </source>
</evidence>
<accession>A0A1F6UX30</accession>
<keyword evidence="1" id="KW-0175">Coiled coil</keyword>
<feature type="chain" id="PRO_5009225719" description="Transglycosylase SLT domain-containing protein" evidence="2">
    <location>
        <begin position="23"/>
        <end position="448"/>
    </location>
</feature>
<feature type="signal peptide" evidence="2">
    <location>
        <begin position="1"/>
        <end position="22"/>
    </location>
</feature>
<dbReference type="Proteomes" id="UP000182253">
    <property type="component" value="Unassembled WGS sequence"/>
</dbReference>
<protein>
    <recommendedName>
        <fullName evidence="3">Transglycosylase SLT domain-containing protein</fullName>
    </recommendedName>
</protein>
<dbReference type="Gene3D" id="1.10.530.10">
    <property type="match status" value="1"/>
</dbReference>
<comment type="caution">
    <text evidence="4">The sequence shown here is derived from an EMBL/GenBank/DDBJ whole genome shotgun (WGS) entry which is preliminary data.</text>
</comment>
<feature type="coiled-coil region" evidence="1">
    <location>
        <begin position="32"/>
        <end position="136"/>
    </location>
</feature>